<organism evidence="1">
    <name type="scientific">Rhizophora mucronata</name>
    <name type="common">Asiatic mangrove</name>
    <dbReference type="NCBI Taxonomy" id="61149"/>
    <lineage>
        <taxon>Eukaryota</taxon>
        <taxon>Viridiplantae</taxon>
        <taxon>Streptophyta</taxon>
        <taxon>Embryophyta</taxon>
        <taxon>Tracheophyta</taxon>
        <taxon>Spermatophyta</taxon>
        <taxon>Magnoliopsida</taxon>
        <taxon>eudicotyledons</taxon>
        <taxon>Gunneridae</taxon>
        <taxon>Pentapetalae</taxon>
        <taxon>rosids</taxon>
        <taxon>fabids</taxon>
        <taxon>Malpighiales</taxon>
        <taxon>Rhizophoraceae</taxon>
        <taxon>Rhizophora</taxon>
    </lineage>
</organism>
<protein>
    <submittedName>
        <fullName evidence="1">Uncharacterized protein</fullName>
    </submittedName>
</protein>
<sequence>MIRLQVTQSLLFSLYHCQMKLEISDSENKHWTLPFIDLFQLSKSCNTTKKKKFQEWKICHN</sequence>
<evidence type="ECO:0000313" key="1">
    <source>
        <dbReference type="EMBL" id="MBX52181.1"/>
    </source>
</evidence>
<name>A0A2P2PC31_RHIMU</name>
<reference evidence="1" key="1">
    <citation type="submission" date="2018-02" db="EMBL/GenBank/DDBJ databases">
        <title>Rhizophora mucronata_Transcriptome.</title>
        <authorList>
            <person name="Meera S.P."/>
            <person name="Sreeshan A."/>
            <person name="Augustine A."/>
        </authorList>
    </citation>
    <scope>NUCLEOTIDE SEQUENCE</scope>
    <source>
        <tissue evidence="1">Leaf</tissue>
    </source>
</reference>
<dbReference type="EMBL" id="GGEC01071697">
    <property type="protein sequence ID" value="MBX52181.1"/>
    <property type="molecule type" value="Transcribed_RNA"/>
</dbReference>
<dbReference type="AlphaFoldDB" id="A0A2P2PC31"/>
<accession>A0A2P2PC31</accession>
<proteinExistence type="predicted"/>